<proteinExistence type="inferred from homology"/>
<evidence type="ECO:0000256" key="3">
    <source>
        <dbReference type="ARBA" id="ARBA00022617"/>
    </source>
</evidence>
<dbReference type="SUPFAM" id="SSF47571">
    <property type="entry name" value="Cloroperoxidase"/>
    <property type="match status" value="1"/>
</dbReference>
<comment type="similarity">
    <text evidence="7">Belongs to the chloroperoxidase family.</text>
</comment>
<organism evidence="9 10">
    <name type="scientific">Rhodofomes roseus</name>
    <dbReference type="NCBI Taxonomy" id="34475"/>
    <lineage>
        <taxon>Eukaryota</taxon>
        <taxon>Fungi</taxon>
        <taxon>Dikarya</taxon>
        <taxon>Basidiomycota</taxon>
        <taxon>Agaricomycotina</taxon>
        <taxon>Agaricomycetes</taxon>
        <taxon>Polyporales</taxon>
        <taxon>Rhodofomes</taxon>
    </lineage>
</organism>
<accession>A0ABQ8KCT9</accession>
<keyword evidence="6" id="KW-0408">Iron</keyword>
<keyword evidence="4" id="KW-0479">Metal-binding</keyword>
<feature type="domain" description="Heme haloperoxidase family profile" evidence="8">
    <location>
        <begin position="63"/>
        <end position="285"/>
    </location>
</feature>
<evidence type="ECO:0000313" key="9">
    <source>
        <dbReference type="EMBL" id="KAH9834851.1"/>
    </source>
</evidence>
<protein>
    <submittedName>
        <fullName evidence="9">Cloroperoxidase</fullName>
    </submittedName>
</protein>
<dbReference type="Gene3D" id="1.10.489.10">
    <property type="entry name" value="Chloroperoxidase-like"/>
    <property type="match status" value="1"/>
</dbReference>
<dbReference type="PANTHER" id="PTHR33577">
    <property type="entry name" value="STERIGMATOCYSTIN BIOSYNTHESIS PEROXIDASE STCC-RELATED"/>
    <property type="match status" value="1"/>
</dbReference>
<dbReference type="Proteomes" id="UP000814176">
    <property type="component" value="Unassembled WGS sequence"/>
</dbReference>
<keyword evidence="2" id="KW-0575">Peroxidase</keyword>
<comment type="caution">
    <text evidence="9">The sequence shown here is derived from an EMBL/GenBank/DDBJ whole genome shotgun (WGS) entry which is preliminary data.</text>
</comment>
<dbReference type="GeneID" id="71997180"/>
<evidence type="ECO:0000313" key="10">
    <source>
        <dbReference type="Proteomes" id="UP000814176"/>
    </source>
</evidence>
<sequence length="317" mass="35389">MAPSFVAVAATRLGVGLIYAIANVILPIRLLIWDLALTLYNAFAPLLPENKVVPEGRPGANGLWPQYIPPSETDSRSCCPMLNAMANHGIFPRDGRNITFRDMNTKVRETFNFAPTFCFFVPHYAADMLNRNYWTDKFDLSDLNAHNCIEHDASLCRVDTFHNPDQSKPARRLIEEFLASGTGPNGDITTSDLSRMLGKRRAESKAKNNQYGQTTFHKLFGASKCVYLPDSPAFVLTCYSGSTLLTICGGRTKDLRPMLLEERIPDEWQPRIRNPGGLTMATFQTTVIKVELGIKEEVEDTLRLLRMGGIGDDAKNQ</sequence>
<keyword evidence="3" id="KW-0349">Heme</keyword>
<evidence type="ECO:0000256" key="1">
    <source>
        <dbReference type="ARBA" id="ARBA00001970"/>
    </source>
</evidence>
<evidence type="ECO:0000256" key="6">
    <source>
        <dbReference type="ARBA" id="ARBA00023004"/>
    </source>
</evidence>
<dbReference type="InterPro" id="IPR000028">
    <property type="entry name" value="Chloroperoxidase"/>
</dbReference>
<dbReference type="Pfam" id="PF01328">
    <property type="entry name" value="Peroxidase_2"/>
    <property type="match status" value="1"/>
</dbReference>
<evidence type="ECO:0000256" key="7">
    <source>
        <dbReference type="ARBA" id="ARBA00025795"/>
    </source>
</evidence>
<dbReference type="RefSeq" id="XP_047777337.1">
    <property type="nucleotide sequence ID" value="XM_047916448.1"/>
</dbReference>
<gene>
    <name evidence="9" type="ORF">C8Q71DRAFT_127579</name>
</gene>
<evidence type="ECO:0000256" key="4">
    <source>
        <dbReference type="ARBA" id="ARBA00022723"/>
    </source>
</evidence>
<dbReference type="InterPro" id="IPR036851">
    <property type="entry name" value="Chloroperoxidase-like_sf"/>
</dbReference>
<keyword evidence="5" id="KW-0560">Oxidoreductase</keyword>
<reference evidence="9 10" key="1">
    <citation type="journal article" date="2021" name="Environ. Microbiol.">
        <title>Gene family expansions and transcriptome signatures uncover fungal adaptations to wood decay.</title>
        <authorList>
            <person name="Hage H."/>
            <person name="Miyauchi S."/>
            <person name="Viragh M."/>
            <person name="Drula E."/>
            <person name="Min B."/>
            <person name="Chaduli D."/>
            <person name="Navarro D."/>
            <person name="Favel A."/>
            <person name="Norest M."/>
            <person name="Lesage-Meessen L."/>
            <person name="Balint B."/>
            <person name="Merenyi Z."/>
            <person name="de Eugenio L."/>
            <person name="Morin E."/>
            <person name="Martinez A.T."/>
            <person name="Baldrian P."/>
            <person name="Stursova M."/>
            <person name="Martinez M.J."/>
            <person name="Novotny C."/>
            <person name="Magnuson J.K."/>
            <person name="Spatafora J.W."/>
            <person name="Maurice S."/>
            <person name="Pangilinan J."/>
            <person name="Andreopoulos W."/>
            <person name="LaButti K."/>
            <person name="Hundley H."/>
            <person name="Na H."/>
            <person name="Kuo A."/>
            <person name="Barry K."/>
            <person name="Lipzen A."/>
            <person name="Henrissat B."/>
            <person name="Riley R."/>
            <person name="Ahrendt S."/>
            <person name="Nagy L.G."/>
            <person name="Grigoriev I.V."/>
            <person name="Martin F."/>
            <person name="Rosso M.N."/>
        </authorList>
    </citation>
    <scope>NUCLEOTIDE SEQUENCE [LARGE SCALE GENOMIC DNA]</scope>
    <source>
        <strain evidence="9 10">CIRM-BRFM 1785</strain>
    </source>
</reference>
<evidence type="ECO:0000259" key="8">
    <source>
        <dbReference type="PROSITE" id="PS51405"/>
    </source>
</evidence>
<evidence type="ECO:0000256" key="2">
    <source>
        <dbReference type="ARBA" id="ARBA00022559"/>
    </source>
</evidence>
<comment type="cofactor">
    <cofactor evidence="1">
        <name>heme b</name>
        <dbReference type="ChEBI" id="CHEBI:60344"/>
    </cofactor>
</comment>
<dbReference type="PROSITE" id="PS51405">
    <property type="entry name" value="HEME_HALOPEROXIDASE"/>
    <property type="match status" value="1"/>
</dbReference>
<evidence type="ECO:0000256" key="5">
    <source>
        <dbReference type="ARBA" id="ARBA00023002"/>
    </source>
</evidence>
<name>A0ABQ8KCT9_9APHY</name>
<dbReference type="EMBL" id="JADCUA010000014">
    <property type="protein sequence ID" value="KAH9834851.1"/>
    <property type="molecule type" value="Genomic_DNA"/>
</dbReference>
<keyword evidence="10" id="KW-1185">Reference proteome</keyword>
<dbReference type="PANTHER" id="PTHR33577:SF18">
    <property type="entry name" value="HEME HALOPEROXIDASE FAMILY PROFILE DOMAIN-CONTAINING PROTEIN"/>
    <property type="match status" value="1"/>
</dbReference>